<dbReference type="RefSeq" id="WP_211697285.1">
    <property type="nucleotide sequence ID" value="NZ_CP046600.1"/>
</dbReference>
<evidence type="ECO:0000313" key="6">
    <source>
        <dbReference type="Proteomes" id="UP000682202"/>
    </source>
</evidence>
<evidence type="ECO:0000259" key="4">
    <source>
        <dbReference type="Pfam" id="PF00823"/>
    </source>
</evidence>
<dbReference type="InterPro" id="IPR000030">
    <property type="entry name" value="PPE_dom"/>
</dbReference>
<organism evidence="5 6">
    <name type="scientific">Mycobacterium spongiae</name>
    <dbReference type="NCBI Taxonomy" id="886343"/>
    <lineage>
        <taxon>Bacteria</taxon>
        <taxon>Bacillati</taxon>
        <taxon>Actinomycetota</taxon>
        <taxon>Actinomycetes</taxon>
        <taxon>Mycobacteriales</taxon>
        <taxon>Mycobacteriaceae</taxon>
        <taxon>Mycobacterium</taxon>
    </lineage>
</organism>
<reference evidence="5" key="1">
    <citation type="submission" date="2019-12" db="EMBL/GenBank/DDBJ databases">
        <title>Mycobacterium spongiae sp. nov.</title>
        <authorList>
            <person name="Stinear T."/>
        </authorList>
    </citation>
    <scope>NUCLEOTIDE SEQUENCE</scope>
    <source>
        <strain evidence="5">FSD4b-SM</strain>
    </source>
</reference>
<dbReference type="Pfam" id="PF00823">
    <property type="entry name" value="PPE"/>
    <property type="match status" value="1"/>
</dbReference>
<name>A0A975PVK5_9MYCO</name>
<feature type="transmembrane region" description="Helical" evidence="3">
    <location>
        <begin position="243"/>
        <end position="267"/>
    </location>
</feature>
<dbReference type="AlphaFoldDB" id="A0A975PVK5"/>
<dbReference type="PANTHER" id="PTHR46766">
    <property type="entry name" value="GLUTAMINE-RICH PROTEIN 2"/>
    <property type="match status" value="1"/>
</dbReference>
<keyword evidence="3" id="KW-0472">Membrane</keyword>
<keyword evidence="3" id="KW-1133">Transmembrane helix</keyword>
<comment type="similarity">
    <text evidence="1">Belongs to the mycobacterial PPE family.</text>
</comment>
<evidence type="ECO:0000256" key="1">
    <source>
        <dbReference type="ARBA" id="ARBA00010652"/>
    </source>
</evidence>
<feature type="transmembrane region" description="Helical" evidence="3">
    <location>
        <begin position="214"/>
        <end position="237"/>
    </location>
</feature>
<dbReference type="Gene3D" id="1.20.1260.20">
    <property type="entry name" value="PPE superfamily"/>
    <property type="match status" value="1"/>
</dbReference>
<feature type="region of interest" description="Disordered" evidence="2">
    <location>
        <begin position="461"/>
        <end position="482"/>
    </location>
</feature>
<dbReference type="FunFam" id="1.20.1260.20:FF:000001">
    <property type="entry name" value="PPE family protein PPE41"/>
    <property type="match status" value="1"/>
</dbReference>
<evidence type="ECO:0000313" key="5">
    <source>
        <dbReference type="EMBL" id="QUR65849.1"/>
    </source>
</evidence>
<dbReference type="GO" id="GO:0052572">
    <property type="term" value="P:response to host immune response"/>
    <property type="evidence" value="ECO:0007669"/>
    <property type="project" value="TreeGrafter"/>
</dbReference>
<protein>
    <submittedName>
        <fullName evidence="5">PPE domain-containing protein</fullName>
    </submittedName>
</protein>
<gene>
    <name evidence="5" type="ORF">F6B93_01065</name>
</gene>
<dbReference type="PANTHER" id="PTHR46766:SF1">
    <property type="entry name" value="GLUTAMINE-RICH PROTEIN 2"/>
    <property type="match status" value="1"/>
</dbReference>
<proteinExistence type="inferred from homology"/>
<feature type="region of interest" description="Disordered" evidence="2">
    <location>
        <begin position="367"/>
        <end position="387"/>
    </location>
</feature>
<feature type="domain" description="PPE" evidence="4">
    <location>
        <begin position="1"/>
        <end position="162"/>
    </location>
</feature>
<accession>A0A975PVK5</accession>
<dbReference type="KEGG" id="mspg:F6B93_01065"/>
<keyword evidence="6" id="KW-1185">Reference proteome</keyword>
<dbReference type="Proteomes" id="UP000682202">
    <property type="component" value="Chromosome"/>
</dbReference>
<dbReference type="EMBL" id="CP046600">
    <property type="protein sequence ID" value="QUR65849.1"/>
    <property type="molecule type" value="Genomic_DNA"/>
</dbReference>
<sequence length="482" mass="48904">MAMPPEVHSALLSAGPGPGSLLAAATQWQQLSDHYGAAAAELTGLLAEVQADSWLGSTATQYVAAHGPYLAWLEQTSIDSAVAATQHLTTAAAYSCAVAAMPTLAELAANHAVHGVLTATNFFGINTIPIALNEADYVRMWVQAADVMAGYQAVADGAMSAIPPTQPAPPILAPASEASSSLPNVVGSIAQLIGDVMEFIADPYRHFLEFFQQFGFGPAVTVGLALIALQVYDFFWYPYYASYGLLLLPLFTPALSALSALGSLAYLPKEPPAAPLAVPGASNPGGHVGSNLAVAATPATPGALGGGTPTSNAAPNTATHAVAGGATTASAISYLVPPLVPPCVSAGPKADATLPGRASDPIAAAVAAQPTTASVRRRRRRKNSVGTRGYRDEFLDLAPTMDAPTMDASTMDATDDAAVGSEPVPDPAHCHGSGSLGFAGVAPRATGSAAGIVHMPAEGTTTTVPLLPTTWPTDADATPARE</sequence>
<dbReference type="InterPro" id="IPR038332">
    <property type="entry name" value="PPE_sf"/>
</dbReference>
<dbReference type="SUPFAM" id="SSF140459">
    <property type="entry name" value="PE/PPE dimer-like"/>
    <property type="match status" value="1"/>
</dbReference>
<evidence type="ECO:0000256" key="3">
    <source>
        <dbReference type="SAM" id="Phobius"/>
    </source>
</evidence>
<evidence type="ECO:0000256" key="2">
    <source>
        <dbReference type="SAM" id="MobiDB-lite"/>
    </source>
</evidence>
<keyword evidence="3" id="KW-0812">Transmembrane</keyword>